<reference evidence="2" key="1">
    <citation type="submission" date="2017-08" db="EMBL/GenBank/DDBJ databases">
        <authorList>
            <person name="Cuomo C."/>
            <person name="Billmyre B."/>
            <person name="Heitman J."/>
        </authorList>
    </citation>
    <scope>NUCLEOTIDE SEQUENCE</scope>
    <source>
        <strain evidence="2">CBS 12478</strain>
    </source>
</reference>
<evidence type="ECO:0000256" key="1">
    <source>
        <dbReference type="SAM" id="MobiDB-lite"/>
    </source>
</evidence>
<feature type="compositionally biased region" description="Acidic residues" evidence="1">
    <location>
        <begin position="62"/>
        <end position="71"/>
    </location>
</feature>
<keyword evidence="3" id="KW-1185">Reference proteome</keyword>
<name>A0AAJ8MWW4_9TREE</name>
<proteinExistence type="predicted"/>
<dbReference type="Proteomes" id="UP000322225">
    <property type="component" value="Chromosome 5"/>
</dbReference>
<dbReference type="AlphaFoldDB" id="A0AAJ8MWW4"/>
<sequence length="71" mass="7692">MSDSNFVDNKADIAETNIDASREDRLAEESEATGKISKALDDSEGYTRSSNKDANPLKAEQDVDAAVDNLE</sequence>
<dbReference type="RefSeq" id="XP_065823320.1">
    <property type="nucleotide sequence ID" value="XM_065967248.1"/>
</dbReference>
<feature type="region of interest" description="Disordered" evidence="1">
    <location>
        <begin position="18"/>
        <end position="71"/>
    </location>
</feature>
<protein>
    <submittedName>
        <fullName evidence="2">Uncharacterized protein</fullName>
    </submittedName>
</protein>
<gene>
    <name evidence="2" type="ORF">CI109_103152</name>
</gene>
<accession>A0AAJ8MWW4</accession>
<dbReference type="GeneID" id="43585644"/>
<evidence type="ECO:0000313" key="3">
    <source>
        <dbReference type="Proteomes" id="UP000322225"/>
    </source>
</evidence>
<organism evidence="2 3">
    <name type="scientific">Kwoniella shandongensis</name>
    <dbReference type="NCBI Taxonomy" id="1734106"/>
    <lineage>
        <taxon>Eukaryota</taxon>
        <taxon>Fungi</taxon>
        <taxon>Dikarya</taxon>
        <taxon>Basidiomycota</taxon>
        <taxon>Agaricomycotina</taxon>
        <taxon>Tremellomycetes</taxon>
        <taxon>Tremellales</taxon>
        <taxon>Cryptococcaceae</taxon>
        <taxon>Kwoniella</taxon>
    </lineage>
</organism>
<reference evidence="2" key="2">
    <citation type="submission" date="2024-01" db="EMBL/GenBank/DDBJ databases">
        <title>Comparative genomics of Cryptococcus and Kwoniella reveals pathogenesis evolution and contrasting modes of karyotype evolution via chromosome fusion or intercentromeric recombination.</title>
        <authorList>
            <person name="Coelho M.A."/>
            <person name="David-Palma M."/>
            <person name="Shea T."/>
            <person name="Bowers K."/>
            <person name="McGinley-Smith S."/>
            <person name="Mohammad A.W."/>
            <person name="Gnirke A."/>
            <person name="Yurkov A.M."/>
            <person name="Nowrousian M."/>
            <person name="Sun S."/>
            <person name="Cuomo C.A."/>
            <person name="Heitman J."/>
        </authorList>
    </citation>
    <scope>NUCLEOTIDE SEQUENCE</scope>
    <source>
        <strain evidence="2">CBS 12478</strain>
    </source>
</reference>
<dbReference type="EMBL" id="CP144055">
    <property type="protein sequence ID" value="WWD18698.1"/>
    <property type="molecule type" value="Genomic_DNA"/>
</dbReference>
<dbReference type="KEGG" id="ksn:43585644"/>
<evidence type="ECO:0000313" key="2">
    <source>
        <dbReference type="EMBL" id="WWD18698.1"/>
    </source>
</evidence>